<evidence type="ECO:0000256" key="2">
    <source>
        <dbReference type="ARBA" id="ARBA00013064"/>
    </source>
</evidence>
<name>A0A9D4I1V2_DREPO</name>
<evidence type="ECO:0000256" key="4">
    <source>
        <dbReference type="ARBA" id="ARBA00022912"/>
    </source>
</evidence>
<keyword evidence="3" id="KW-0378">Hydrolase</keyword>
<comment type="caution">
    <text evidence="6">The sequence shown here is derived from an EMBL/GenBank/DDBJ whole genome shotgun (WGS) entry which is preliminary data.</text>
</comment>
<reference evidence="6" key="1">
    <citation type="journal article" date="2019" name="bioRxiv">
        <title>The Genome of the Zebra Mussel, Dreissena polymorpha: A Resource for Invasive Species Research.</title>
        <authorList>
            <person name="McCartney M.A."/>
            <person name="Auch B."/>
            <person name="Kono T."/>
            <person name="Mallez S."/>
            <person name="Zhang Y."/>
            <person name="Obille A."/>
            <person name="Becker A."/>
            <person name="Abrahante J.E."/>
            <person name="Garbe J."/>
            <person name="Badalamenti J.P."/>
            <person name="Herman A."/>
            <person name="Mangelson H."/>
            <person name="Liachko I."/>
            <person name="Sullivan S."/>
            <person name="Sone E.D."/>
            <person name="Koren S."/>
            <person name="Silverstein K.A.T."/>
            <person name="Beckman K.B."/>
            <person name="Gohl D.M."/>
        </authorList>
    </citation>
    <scope>NUCLEOTIDE SEQUENCE</scope>
    <source>
        <strain evidence="6">Duluth1</strain>
        <tissue evidence="6">Whole animal</tissue>
    </source>
</reference>
<keyword evidence="4" id="KW-0904">Protein phosphatase</keyword>
<sequence length="262" mass="30819">MRNPVYSSSQIQPNKSIDLNSKGIEDNLEIDEWDSIARFNAVRFEENGGVYYNNHDKVRNLKIAVTVLKKFVLSRNNSYYKAEFEKLPYGLLKDYGVSQMTENLTKNRYKGIYPYDDHRVKVRVGDTDYINASFIDGYKRRNEYIATLGPMSKQLGNFGAFWTMVWQQNVEKIVMLTNLVEKGKDKCEQYWPNVSESRMYGGIRVVCQLENAYADFTRRSFNIVMVRQTRTLTQFILHRGQTKTFQRTLRRSSNLGRMLYMH</sequence>
<dbReference type="Pfam" id="PF00102">
    <property type="entry name" value="Y_phosphatase"/>
    <property type="match status" value="1"/>
</dbReference>
<dbReference type="Gene3D" id="3.90.190.10">
    <property type="entry name" value="Protein tyrosine phosphatase superfamily"/>
    <property type="match status" value="1"/>
</dbReference>
<dbReference type="InterPro" id="IPR050348">
    <property type="entry name" value="Protein-Tyr_Phosphatase"/>
</dbReference>
<evidence type="ECO:0000313" key="6">
    <source>
        <dbReference type="EMBL" id="KAH3741128.1"/>
    </source>
</evidence>
<dbReference type="AlphaFoldDB" id="A0A9D4I1V2"/>
<proteinExistence type="inferred from homology"/>
<dbReference type="SUPFAM" id="SSF52799">
    <property type="entry name" value="(Phosphotyrosine protein) phosphatases II"/>
    <property type="match status" value="1"/>
</dbReference>
<dbReference type="Proteomes" id="UP000828390">
    <property type="component" value="Unassembled WGS sequence"/>
</dbReference>
<protein>
    <recommendedName>
        <fullName evidence="2">protein-tyrosine-phosphatase</fullName>
        <ecNumber evidence="2">3.1.3.48</ecNumber>
    </recommendedName>
</protein>
<dbReference type="GO" id="GO:0008045">
    <property type="term" value="P:motor neuron axon guidance"/>
    <property type="evidence" value="ECO:0007669"/>
    <property type="project" value="TreeGrafter"/>
</dbReference>
<organism evidence="6 7">
    <name type="scientific">Dreissena polymorpha</name>
    <name type="common">Zebra mussel</name>
    <name type="synonym">Mytilus polymorpha</name>
    <dbReference type="NCBI Taxonomy" id="45954"/>
    <lineage>
        <taxon>Eukaryota</taxon>
        <taxon>Metazoa</taxon>
        <taxon>Spiralia</taxon>
        <taxon>Lophotrochozoa</taxon>
        <taxon>Mollusca</taxon>
        <taxon>Bivalvia</taxon>
        <taxon>Autobranchia</taxon>
        <taxon>Heteroconchia</taxon>
        <taxon>Euheterodonta</taxon>
        <taxon>Imparidentia</taxon>
        <taxon>Neoheterodontei</taxon>
        <taxon>Myida</taxon>
        <taxon>Dreissenoidea</taxon>
        <taxon>Dreissenidae</taxon>
        <taxon>Dreissena</taxon>
    </lineage>
</organism>
<dbReference type="EMBL" id="JAIWYP010000011">
    <property type="protein sequence ID" value="KAH3741128.1"/>
    <property type="molecule type" value="Genomic_DNA"/>
</dbReference>
<keyword evidence="7" id="KW-1185">Reference proteome</keyword>
<evidence type="ECO:0000259" key="5">
    <source>
        <dbReference type="PROSITE" id="PS50055"/>
    </source>
</evidence>
<dbReference type="SMART" id="SM00194">
    <property type="entry name" value="PTPc"/>
    <property type="match status" value="1"/>
</dbReference>
<evidence type="ECO:0000313" key="7">
    <source>
        <dbReference type="Proteomes" id="UP000828390"/>
    </source>
</evidence>
<dbReference type="EC" id="3.1.3.48" evidence="2"/>
<feature type="domain" description="Tyrosine-protein phosphatase" evidence="5">
    <location>
        <begin position="80"/>
        <end position="235"/>
    </location>
</feature>
<accession>A0A9D4I1V2</accession>
<evidence type="ECO:0000256" key="3">
    <source>
        <dbReference type="ARBA" id="ARBA00022801"/>
    </source>
</evidence>
<reference evidence="6" key="2">
    <citation type="submission" date="2020-11" db="EMBL/GenBank/DDBJ databases">
        <authorList>
            <person name="McCartney M.A."/>
            <person name="Auch B."/>
            <person name="Kono T."/>
            <person name="Mallez S."/>
            <person name="Becker A."/>
            <person name="Gohl D.M."/>
            <person name="Silverstein K.A.T."/>
            <person name="Koren S."/>
            <person name="Bechman K.B."/>
            <person name="Herman A."/>
            <person name="Abrahante J.E."/>
            <person name="Garbe J."/>
        </authorList>
    </citation>
    <scope>NUCLEOTIDE SEQUENCE</scope>
    <source>
        <strain evidence="6">Duluth1</strain>
        <tissue evidence="6">Whole animal</tissue>
    </source>
</reference>
<evidence type="ECO:0000256" key="1">
    <source>
        <dbReference type="ARBA" id="ARBA00009580"/>
    </source>
</evidence>
<dbReference type="GO" id="GO:0004725">
    <property type="term" value="F:protein tyrosine phosphatase activity"/>
    <property type="evidence" value="ECO:0007669"/>
    <property type="project" value="UniProtKB-EC"/>
</dbReference>
<gene>
    <name evidence="6" type="ORF">DPMN_047847</name>
</gene>
<dbReference type="InterPro" id="IPR000242">
    <property type="entry name" value="PTP_cat"/>
</dbReference>
<comment type="similarity">
    <text evidence="1">Belongs to the protein-tyrosine phosphatase family.</text>
</comment>
<dbReference type="PANTHER" id="PTHR19134:SF562">
    <property type="entry name" value="PROTEIN-TYROSINE-PHOSPHATASE"/>
    <property type="match status" value="1"/>
</dbReference>
<dbReference type="PROSITE" id="PS50055">
    <property type="entry name" value="TYR_PHOSPHATASE_PTP"/>
    <property type="match status" value="1"/>
</dbReference>
<dbReference type="PANTHER" id="PTHR19134">
    <property type="entry name" value="RECEPTOR-TYPE TYROSINE-PROTEIN PHOSPHATASE"/>
    <property type="match status" value="1"/>
</dbReference>
<dbReference type="InterPro" id="IPR029021">
    <property type="entry name" value="Prot-tyrosine_phosphatase-like"/>
</dbReference>